<dbReference type="AlphaFoldDB" id="A0A146JVV7"/>
<feature type="coiled-coil region" evidence="1">
    <location>
        <begin position="163"/>
        <end position="218"/>
    </location>
</feature>
<proteinExistence type="predicted"/>
<feature type="non-terminal residue" evidence="2">
    <location>
        <position position="1"/>
    </location>
</feature>
<dbReference type="EMBL" id="GDID01007933">
    <property type="protein sequence ID" value="JAP88673.1"/>
    <property type="molecule type" value="Transcribed_RNA"/>
</dbReference>
<gene>
    <name evidence="2" type="ORF">TPC1_31832</name>
</gene>
<name>A0A146JVV7_9EUKA</name>
<feature type="non-terminal residue" evidence="2">
    <location>
        <position position="307"/>
    </location>
</feature>
<keyword evidence="1" id="KW-0175">Coiled coil</keyword>
<evidence type="ECO:0000256" key="1">
    <source>
        <dbReference type="SAM" id="Coils"/>
    </source>
</evidence>
<protein>
    <submittedName>
        <fullName evidence="2">Uncharacterized protein</fullName>
    </submittedName>
</protein>
<sequence>PMKQDSMPFQPPQQMQELIPLDQFSNFQPQESTINPFQHPFQENDFQFAENAFSIPNYQYNIEIPIEPRRTFPETDPEIITFISDLRIWLSNLKLRSQFFDQMCELEVELEQYKPQQAYAQEVNYLQKQLSAIQQTSQKLCQKEQAAKLTMLKNEVSMQTKYLEQMQKNKLEINTQTKQLEEQREKLKTEIGGILKEITSIKEQQKELEKEIQLVNQKIKFQYQVKRGISNLSDEELEQQIQKDFNTAIHAKSEVEQIFNTKKEVLKKLESQNQFVVQQKERTKFQLTENVEAKTENIEIKLEKPEK</sequence>
<evidence type="ECO:0000313" key="2">
    <source>
        <dbReference type="EMBL" id="JAP88673.1"/>
    </source>
</evidence>
<reference evidence="2" key="1">
    <citation type="submission" date="2015-07" db="EMBL/GenBank/DDBJ databases">
        <title>Adaptation to a free-living lifestyle via gene acquisitions in the diplomonad Trepomonas sp. PC1.</title>
        <authorList>
            <person name="Xu F."/>
            <person name="Jerlstrom-Hultqvist J."/>
            <person name="Kolisko M."/>
            <person name="Simpson A.G.B."/>
            <person name="Roger A.J."/>
            <person name="Svard S.G."/>
            <person name="Andersson J.O."/>
        </authorList>
    </citation>
    <scope>NUCLEOTIDE SEQUENCE</scope>
    <source>
        <strain evidence="2">PC1</strain>
    </source>
</reference>
<accession>A0A146JVV7</accession>
<organism evidence="2">
    <name type="scientific">Trepomonas sp. PC1</name>
    <dbReference type="NCBI Taxonomy" id="1076344"/>
    <lineage>
        <taxon>Eukaryota</taxon>
        <taxon>Metamonada</taxon>
        <taxon>Diplomonadida</taxon>
        <taxon>Hexamitidae</taxon>
        <taxon>Hexamitinae</taxon>
        <taxon>Trepomonas</taxon>
    </lineage>
</organism>